<dbReference type="Gene3D" id="2.40.270.10">
    <property type="entry name" value="DNA-directed RNA polymerase, subunit 2, domain 6"/>
    <property type="match status" value="1"/>
</dbReference>
<dbReference type="InterPro" id="IPR009674">
    <property type="entry name" value="Rpa2_dom_4"/>
</dbReference>
<evidence type="ECO:0000256" key="3">
    <source>
        <dbReference type="ARBA" id="ARBA00022478"/>
    </source>
</evidence>
<evidence type="ECO:0000256" key="5">
    <source>
        <dbReference type="ARBA" id="ARBA00022695"/>
    </source>
</evidence>
<dbReference type="GO" id="GO:0032549">
    <property type="term" value="F:ribonucleoside binding"/>
    <property type="evidence" value="ECO:0007669"/>
    <property type="project" value="InterPro"/>
</dbReference>
<reference evidence="22" key="1">
    <citation type="submission" date="2011-02" db="EMBL/GenBank/DDBJ databases">
        <title>The Genome Sequence of Capsaspora owczarzaki ATCC 30864.</title>
        <authorList>
            <person name="Russ C."/>
            <person name="Cuomo C."/>
            <person name="Burger G."/>
            <person name="Gray M.W."/>
            <person name="Holland P.W.H."/>
            <person name="King N."/>
            <person name="Lang F.B.F."/>
            <person name="Roger A.J."/>
            <person name="Ruiz-Trillo I."/>
            <person name="Young S.K."/>
            <person name="Zeng Q."/>
            <person name="Gargeya S."/>
            <person name="Alvarado L."/>
            <person name="Berlin A."/>
            <person name="Chapman S.B."/>
            <person name="Chen Z."/>
            <person name="Freedman E."/>
            <person name="Gellesch M."/>
            <person name="Goldberg J."/>
            <person name="Griggs A."/>
            <person name="Gujja S."/>
            <person name="Heilman E."/>
            <person name="Heiman D."/>
            <person name="Howarth C."/>
            <person name="Mehta T."/>
            <person name="Neiman D."/>
            <person name="Pearson M."/>
            <person name="Roberts A."/>
            <person name="Saif S."/>
            <person name="Shea T."/>
            <person name="Shenoy N."/>
            <person name="Sisk P."/>
            <person name="Stolte C."/>
            <person name="Sykes S."/>
            <person name="White J."/>
            <person name="Yandava C."/>
            <person name="Haas B."/>
            <person name="Nusbaum C."/>
            <person name="Birren B."/>
        </authorList>
    </citation>
    <scope>NUCLEOTIDE SEQUENCE</scope>
    <source>
        <strain evidence="22">ATCC 30864</strain>
    </source>
</reference>
<dbReference type="InterPro" id="IPR007645">
    <property type="entry name" value="RNA_pol_Rpb2_3"/>
</dbReference>
<dbReference type="FunFam" id="2.40.270.10:FF:000011">
    <property type="entry name" value="DNA-directed RNA polymerase subunit beta"/>
    <property type="match status" value="1"/>
</dbReference>
<sequence>MATHTINRDTSIPAEQSRTLQDVTRPHVDAFNFMIKTGLDLAVADLDPKIITDRDGHKLTVWIDQAKVGYPRVPDNEARRNPAVFPTECRERASTYKSDLHVTLKWKVDDGPVNQTERKLGQIPIMVKSQRCNLRDLSPTELVANQEEAEEMGGYFIINGIERIMRMLLLPRRNYVMALDRPSFRKRGPEYTTFGTMIRCTRLDQTSQTITVHFLQDGNCMVRFSYRKNEYLVPAVLILKALVTTTDQEIFERIVGSSKLDSFLTDRVELMLRSATDMHVHNSKQARVFLGERFRIALDVPEDMSDEDVGRLLLRKLMLIHLDNDQDKFDLLVFMIQKLYKVVSGDCCTENADSPMNHEILTSGQLYLMFLKEKMEEYLTACKAVVAQDLRRNPEQVSFSAGSQYFTKSLSKNPVDIGRRLEYLMATGNLASATGLDLQQVSGFTVVADKLNFLRYLSHFRCIHRGAFFAEMKTTTVRKLLPEAWGFVCPVHTPDGAPCGLLNHLAAKCLVVDEVADASRVPAMLIELGMAPIDHKIHYPSDYLNVLLDGRIIGKLAPENAAQITAHFRYRKAQGHKDLPRYMESALVLPSERGQFPGLFIFTSLCRMVRPVQNLIANTVEYIGSFEQVYMDIAVLEADIVPGVTTHHELSPTAMLSVNALMTPYSDHNQSPRNMYQCQMGKQTMGTPAHALQHRSDNKLYRVMNPQASLVRPQGYEDYKCDNYPSGTNAVIAFVSYTGYDMEDAMIINKGSYDRGFGYATIYKTQIVDLAKLKPGNRENSKPTLYFGTVRNQREVTEKQVEADGFPPLETVLKNGAPICSYVDETTNMAQVVKYKSSEEGYLHEIKLIAGEGSDQRAQRAIIRFRLRRNPVIGDKFASRHGQKGVCSQLWPSEGMPFCESGMVPDILFNPHGFPSRMTIGMWIETMAGKSAALHGVVHDASPFVFNEKSRAVDYFGEQLAKAGYNYYGSERMYSGVTGKEFDAEIFMGVVYYQRLRHMVLDKYQVRTTGPVHNLTHQPIKGRKRAGGIRFGEMERDSLLAHGTAFLLHDRLMNCSDYSYSYVCKACGSILSPMLEQATQISGKRNVKCRSCQSSKNVEIIAVPYVFRYLLSELLAMNIRVTLDVK</sequence>
<dbReference type="Gene3D" id="3.90.1070.20">
    <property type="match status" value="1"/>
</dbReference>
<dbReference type="InParanoid" id="A0A0D2WXY4"/>
<comment type="similarity">
    <text evidence="2 13">Belongs to the RNA polymerase beta chain family.</text>
</comment>
<dbReference type="FunFam" id="3.90.1100.10:FF:000008">
    <property type="entry name" value="DNA-directed RNA polymerase subunit beta"/>
    <property type="match status" value="1"/>
</dbReference>
<dbReference type="Pfam" id="PF04563">
    <property type="entry name" value="RNA_pol_Rpb2_1"/>
    <property type="match status" value="1"/>
</dbReference>
<evidence type="ECO:0000256" key="13">
    <source>
        <dbReference type="RuleBase" id="RU000434"/>
    </source>
</evidence>
<evidence type="ECO:0000259" key="17">
    <source>
        <dbReference type="Pfam" id="PF04561"/>
    </source>
</evidence>
<dbReference type="InterPro" id="IPR007121">
    <property type="entry name" value="RNA_pol_bsu_CS"/>
</dbReference>
<evidence type="ECO:0000256" key="6">
    <source>
        <dbReference type="ARBA" id="ARBA00022723"/>
    </source>
</evidence>
<evidence type="ECO:0000313" key="21">
    <source>
        <dbReference type="EMBL" id="KJE97698.1"/>
    </source>
</evidence>
<keyword evidence="6" id="KW-0479">Metal-binding</keyword>
<keyword evidence="8" id="KW-0862">Zinc</keyword>
<dbReference type="Pfam" id="PF06883">
    <property type="entry name" value="RNA_pol_Rpa2_4"/>
    <property type="match status" value="1"/>
</dbReference>
<dbReference type="Pfam" id="PF04561">
    <property type="entry name" value="RNA_pol_Rpb2_2"/>
    <property type="match status" value="1"/>
</dbReference>
<evidence type="ECO:0000259" key="19">
    <source>
        <dbReference type="Pfam" id="PF04565"/>
    </source>
</evidence>
<dbReference type="Proteomes" id="UP000008743">
    <property type="component" value="Unassembled WGS sequence"/>
</dbReference>
<dbReference type="InterPro" id="IPR014724">
    <property type="entry name" value="RNA_pol_RPB2_OB-fold"/>
</dbReference>
<comment type="function">
    <text evidence="11">DNA-dependent RNA polymerase catalyzes the transcription of DNA into RNA using the four ribonucleoside triphosphates as substrates. Second largest core component of RNA polymerase I which synthesizes ribosomal RNA precursors. Proposed to contribute to the polymerase catalytic activity and forms the polymerase active center together with the largest subunit. Pol I is composed of mobile elements and RPA2 is part of the core element with the central large cleft and probably a clamp element that moves to open and close the cleft.</text>
</comment>
<evidence type="ECO:0000259" key="20">
    <source>
        <dbReference type="Pfam" id="PF06883"/>
    </source>
</evidence>
<feature type="domain" description="RNA polymerase beta subunit protrusion" evidence="18">
    <location>
        <begin position="24"/>
        <end position="394"/>
    </location>
</feature>
<feature type="domain" description="DNA-directed RNA polymerase subunit 2 hybrid-binding" evidence="15">
    <location>
        <begin position="660"/>
        <end position="1025"/>
    </location>
</feature>
<dbReference type="InterPro" id="IPR015712">
    <property type="entry name" value="DNA-dir_RNA_pol_su2"/>
</dbReference>
<dbReference type="eggNOG" id="KOG0216">
    <property type="taxonomic scope" value="Eukaryota"/>
</dbReference>
<dbReference type="FunFam" id="3.90.1100.10:FF:000016">
    <property type="entry name" value="DNA-directed RNA polymerase subunit beta"/>
    <property type="match status" value="1"/>
</dbReference>
<protein>
    <recommendedName>
        <fullName evidence="14">DNA-directed RNA polymerase subunit beta</fullName>
        <ecNumber evidence="14">2.7.7.6</ecNumber>
    </recommendedName>
</protein>
<dbReference type="Gene3D" id="3.90.1110.10">
    <property type="entry name" value="RNA polymerase Rpb2, domain 2"/>
    <property type="match status" value="1"/>
</dbReference>
<evidence type="ECO:0000313" key="22">
    <source>
        <dbReference type="Proteomes" id="UP000008743"/>
    </source>
</evidence>
<evidence type="ECO:0000256" key="14">
    <source>
        <dbReference type="RuleBase" id="RU363031"/>
    </source>
</evidence>
<dbReference type="Pfam" id="PF00562">
    <property type="entry name" value="RNA_pol_Rpb2_6"/>
    <property type="match status" value="1"/>
</dbReference>
<dbReference type="GO" id="GO:0005730">
    <property type="term" value="C:nucleolus"/>
    <property type="evidence" value="ECO:0007669"/>
    <property type="project" value="UniProtKB-SubCell"/>
</dbReference>
<dbReference type="GO" id="GO:0008270">
    <property type="term" value="F:zinc ion binding"/>
    <property type="evidence" value="ECO:0007669"/>
    <property type="project" value="UniProtKB-KW"/>
</dbReference>
<dbReference type="GO" id="GO:0003899">
    <property type="term" value="F:DNA-directed RNA polymerase activity"/>
    <property type="evidence" value="ECO:0007669"/>
    <property type="project" value="UniProtKB-EC"/>
</dbReference>
<keyword evidence="5 14" id="KW-0548">Nucleotidyltransferase</keyword>
<dbReference type="EMBL" id="KE346375">
    <property type="protein sequence ID" value="KJE97698.1"/>
    <property type="molecule type" value="Genomic_DNA"/>
</dbReference>
<organism evidence="21 22">
    <name type="scientific">Capsaspora owczarzaki (strain ATCC 30864)</name>
    <dbReference type="NCBI Taxonomy" id="595528"/>
    <lineage>
        <taxon>Eukaryota</taxon>
        <taxon>Filasterea</taxon>
        <taxon>Capsaspora</taxon>
    </lineage>
</organism>
<evidence type="ECO:0000256" key="9">
    <source>
        <dbReference type="ARBA" id="ARBA00023163"/>
    </source>
</evidence>
<dbReference type="InterPro" id="IPR037034">
    <property type="entry name" value="RNA_pol_Rpb2_2_sf"/>
</dbReference>
<dbReference type="PANTHER" id="PTHR20856">
    <property type="entry name" value="DNA-DIRECTED RNA POLYMERASE I SUBUNIT 2"/>
    <property type="match status" value="1"/>
</dbReference>
<evidence type="ECO:0000256" key="1">
    <source>
        <dbReference type="ARBA" id="ARBA00004604"/>
    </source>
</evidence>
<keyword evidence="9 14" id="KW-0804">Transcription</keyword>
<evidence type="ECO:0000256" key="8">
    <source>
        <dbReference type="ARBA" id="ARBA00022833"/>
    </source>
</evidence>
<keyword evidence="10" id="KW-0539">Nucleus</keyword>
<evidence type="ECO:0000256" key="11">
    <source>
        <dbReference type="ARBA" id="ARBA00025539"/>
    </source>
</evidence>
<evidence type="ECO:0000256" key="2">
    <source>
        <dbReference type="ARBA" id="ARBA00006835"/>
    </source>
</evidence>
<accession>A0A0D2WXY4</accession>
<feature type="domain" description="RNA polymerase Rpb2" evidence="19">
    <location>
        <begin position="446"/>
        <end position="511"/>
    </location>
</feature>
<evidence type="ECO:0000256" key="12">
    <source>
        <dbReference type="ARBA" id="ARBA00047768"/>
    </source>
</evidence>
<evidence type="ECO:0000256" key="10">
    <source>
        <dbReference type="ARBA" id="ARBA00023242"/>
    </source>
</evidence>
<dbReference type="GO" id="GO:0006351">
    <property type="term" value="P:DNA-templated transcription"/>
    <property type="evidence" value="ECO:0007669"/>
    <property type="project" value="InterPro"/>
</dbReference>
<gene>
    <name evidence="21" type="ORF">CAOG_007802</name>
</gene>
<evidence type="ECO:0000259" key="16">
    <source>
        <dbReference type="Pfam" id="PF04560"/>
    </source>
</evidence>
<dbReference type="FunFam" id="3.90.1110.10:FF:000007">
    <property type="entry name" value="DNA-directed RNA polymerase subunit beta"/>
    <property type="match status" value="1"/>
</dbReference>
<evidence type="ECO:0000259" key="18">
    <source>
        <dbReference type="Pfam" id="PF04563"/>
    </source>
</evidence>
<dbReference type="STRING" id="595528.A0A0D2WXY4"/>
<dbReference type="GO" id="GO:0000428">
    <property type="term" value="C:DNA-directed RNA polymerase complex"/>
    <property type="evidence" value="ECO:0007669"/>
    <property type="project" value="UniProtKB-KW"/>
</dbReference>
<comment type="catalytic activity">
    <reaction evidence="12">
        <text>RNA(n) + a ribonucleoside 5'-triphosphate = RNA(n+1) + diphosphate</text>
        <dbReference type="Rhea" id="RHEA:21248"/>
        <dbReference type="Rhea" id="RHEA-COMP:14527"/>
        <dbReference type="Rhea" id="RHEA-COMP:17342"/>
        <dbReference type="ChEBI" id="CHEBI:33019"/>
        <dbReference type="ChEBI" id="CHEBI:61557"/>
        <dbReference type="ChEBI" id="CHEBI:140395"/>
        <dbReference type="EC" id="2.7.7.6"/>
    </reaction>
    <physiologicalReaction direction="left-to-right" evidence="12">
        <dbReference type="Rhea" id="RHEA:21249"/>
    </physiologicalReaction>
</comment>
<dbReference type="InterPro" id="IPR007120">
    <property type="entry name" value="DNA-dir_RNAP_su2_dom"/>
</dbReference>
<dbReference type="InterPro" id="IPR007644">
    <property type="entry name" value="RNA_pol_bsu_protrusion"/>
</dbReference>
<proteinExistence type="inferred from homology"/>
<evidence type="ECO:0000259" key="15">
    <source>
        <dbReference type="Pfam" id="PF00562"/>
    </source>
</evidence>
<comment type="subcellular location">
    <subcellularLocation>
        <location evidence="1">Nucleus</location>
        <location evidence="1">Nucleolus</location>
    </subcellularLocation>
</comment>
<dbReference type="RefSeq" id="XP_004342875.1">
    <property type="nucleotide sequence ID" value="XM_004342826.2"/>
</dbReference>
<dbReference type="Gene3D" id="3.90.1800.10">
    <property type="entry name" value="RNA polymerase alpha subunit dimerisation domain"/>
    <property type="match status" value="1"/>
</dbReference>
<name>A0A0D2WXY4_CAPO3</name>
<feature type="domain" description="DNA-directed RNA polymerase I subunit RPA2" evidence="20">
    <location>
        <begin position="553"/>
        <end position="610"/>
    </location>
</feature>
<dbReference type="CDD" id="cd00653">
    <property type="entry name" value="RNA_pol_B_RPB2"/>
    <property type="match status" value="1"/>
</dbReference>
<dbReference type="GO" id="GO:0003677">
    <property type="term" value="F:DNA binding"/>
    <property type="evidence" value="ECO:0007669"/>
    <property type="project" value="InterPro"/>
</dbReference>
<dbReference type="Pfam" id="PF04560">
    <property type="entry name" value="RNA_pol_Rpb2_7"/>
    <property type="match status" value="1"/>
</dbReference>
<dbReference type="SUPFAM" id="SSF64484">
    <property type="entry name" value="beta and beta-prime subunits of DNA dependent RNA-polymerase"/>
    <property type="match status" value="1"/>
</dbReference>
<dbReference type="EC" id="2.7.7.6" evidence="14"/>
<dbReference type="Pfam" id="PF04565">
    <property type="entry name" value="RNA_pol_Rpb2_3"/>
    <property type="match status" value="1"/>
</dbReference>
<keyword evidence="4 14" id="KW-0808">Transferase</keyword>
<dbReference type="PROSITE" id="PS01166">
    <property type="entry name" value="RNA_POL_BETA"/>
    <property type="match status" value="1"/>
</dbReference>
<dbReference type="OrthoDB" id="10248617at2759"/>
<dbReference type="Gene3D" id="3.90.1100.10">
    <property type="match status" value="1"/>
</dbReference>
<evidence type="ECO:0000256" key="7">
    <source>
        <dbReference type="ARBA" id="ARBA00022771"/>
    </source>
</evidence>
<dbReference type="InterPro" id="IPR037033">
    <property type="entry name" value="DNA-dir_RNAP_su2_hyb_sf"/>
</dbReference>
<dbReference type="FunFam" id="3.90.1800.10:FF:000004">
    <property type="entry name" value="DNA-directed RNA polymerase subunit beta"/>
    <property type="match status" value="1"/>
</dbReference>
<dbReference type="Gene3D" id="2.40.50.150">
    <property type="match status" value="1"/>
</dbReference>
<keyword evidence="3 14" id="KW-0240">DNA-directed RNA polymerase</keyword>
<dbReference type="OMA" id="FFGVVHY"/>
<dbReference type="PhylomeDB" id="A0A0D2WXY4"/>
<evidence type="ECO:0000256" key="4">
    <source>
        <dbReference type="ARBA" id="ARBA00022679"/>
    </source>
</evidence>
<dbReference type="InterPro" id="IPR007641">
    <property type="entry name" value="RNA_pol_Rpb2_7"/>
</dbReference>
<keyword evidence="22" id="KW-1185">Reference proteome</keyword>
<feature type="domain" description="RNA polymerase Rpb2" evidence="17">
    <location>
        <begin position="173"/>
        <end position="360"/>
    </location>
</feature>
<dbReference type="AlphaFoldDB" id="A0A0D2WXY4"/>
<dbReference type="InterPro" id="IPR007642">
    <property type="entry name" value="RNA_pol_Rpb2_2"/>
</dbReference>
<feature type="domain" description="RNA polymerase Rpb2" evidence="16">
    <location>
        <begin position="1027"/>
        <end position="1124"/>
    </location>
</feature>
<keyword evidence="7" id="KW-0863">Zinc-finger</keyword>
<dbReference type="FunCoup" id="A0A0D2WXY4">
    <property type="interactions" value="314"/>
</dbReference>